<feature type="compositionally biased region" description="Basic and acidic residues" evidence="1">
    <location>
        <begin position="34"/>
        <end position="44"/>
    </location>
</feature>
<dbReference type="RefSeq" id="WP_276883737.1">
    <property type="nucleotide sequence ID" value="NZ_CALAHR010000059.1"/>
</dbReference>
<gene>
    <name evidence="2" type="ORF">VJJ49_08040</name>
</gene>
<dbReference type="Proteomes" id="UP001324270">
    <property type="component" value="Unassembled WGS sequence"/>
</dbReference>
<proteinExistence type="predicted"/>
<evidence type="ECO:0000313" key="2">
    <source>
        <dbReference type="EMBL" id="MEB3040642.1"/>
    </source>
</evidence>
<feature type="compositionally biased region" description="Basic residues" evidence="1">
    <location>
        <begin position="75"/>
        <end position="87"/>
    </location>
</feature>
<comment type="caution">
    <text evidence="2">The sequence shown here is derived from an EMBL/GenBank/DDBJ whole genome shotgun (WGS) entry which is preliminary data.</text>
</comment>
<name>A0ABU5Y9S6_9FLAO</name>
<feature type="region of interest" description="Disordered" evidence="1">
    <location>
        <begin position="28"/>
        <end position="96"/>
    </location>
</feature>
<accession>A0ABU5Y9S6</accession>
<dbReference type="EMBL" id="JAYKBV010000010">
    <property type="protein sequence ID" value="MEB3040642.1"/>
    <property type="molecule type" value="Genomic_DNA"/>
</dbReference>
<keyword evidence="3" id="KW-1185">Reference proteome</keyword>
<protein>
    <submittedName>
        <fullName evidence="2">Uncharacterized protein</fullName>
    </submittedName>
</protein>
<feature type="compositionally biased region" description="Basic and acidic residues" evidence="1">
    <location>
        <begin position="58"/>
        <end position="74"/>
    </location>
</feature>
<organism evidence="2 3">
    <name type="scientific">Capnocytophaga gingivalis</name>
    <dbReference type="NCBI Taxonomy" id="1017"/>
    <lineage>
        <taxon>Bacteria</taxon>
        <taxon>Pseudomonadati</taxon>
        <taxon>Bacteroidota</taxon>
        <taxon>Flavobacteriia</taxon>
        <taxon>Flavobacteriales</taxon>
        <taxon>Flavobacteriaceae</taxon>
        <taxon>Capnocytophaga</taxon>
    </lineage>
</organism>
<evidence type="ECO:0000313" key="3">
    <source>
        <dbReference type="Proteomes" id="UP001324270"/>
    </source>
</evidence>
<sequence length="96" mass="10783">MALKKTASGKVDKRTTEYKEMVERAKKARLAAKKQKEKEKEKAGKKSATSGLKRKANGKIDLRTKEGKEVAKRMEKARKARDKKKGVVGKLLSLLK</sequence>
<evidence type="ECO:0000256" key="1">
    <source>
        <dbReference type="SAM" id="MobiDB-lite"/>
    </source>
</evidence>
<reference evidence="2 3" key="1">
    <citation type="submission" date="2023-12" db="EMBL/GenBank/DDBJ databases">
        <title>Genomic sequences of Capnocytophaga and Parvimonas strains.</title>
        <authorList>
            <person name="Watt R.M."/>
            <person name="Wang M."/>
            <person name="Yang T."/>
            <person name="Tong W.M."/>
        </authorList>
    </citation>
    <scope>NUCLEOTIDE SEQUENCE [LARGE SCALE GENOMIC DNA]</scope>
    <source>
        <strain evidence="2 3">CCUG 13156</strain>
    </source>
</reference>